<feature type="active site" description="Acyl-thioester intermediate" evidence="4">
    <location>
        <position position="96"/>
    </location>
</feature>
<dbReference type="GO" id="GO:0016747">
    <property type="term" value="F:acyltransferase activity, transferring groups other than amino-acyl groups"/>
    <property type="evidence" value="ECO:0007669"/>
    <property type="project" value="InterPro"/>
</dbReference>
<dbReference type="InterPro" id="IPR020617">
    <property type="entry name" value="Thiolase_C"/>
</dbReference>
<feature type="active site" description="Proton acceptor" evidence="4">
    <location>
        <position position="384"/>
    </location>
</feature>
<evidence type="ECO:0000259" key="7">
    <source>
        <dbReference type="Pfam" id="PF02803"/>
    </source>
</evidence>
<evidence type="ECO:0000313" key="8">
    <source>
        <dbReference type="EMBL" id="HGZ42496.1"/>
    </source>
</evidence>
<dbReference type="SUPFAM" id="SSF53901">
    <property type="entry name" value="Thiolase-like"/>
    <property type="match status" value="2"/>
</dbReference>
<feature type="active site" description="Proton acceptor" evidence="4">
    <location>
        <position position="354"/>
    </location>
</feature>
<dbReference type="PANTHER" id="PTHR18919">
    <property type="entry name" value="ACETYL-COA C-ACYLTRANSFERASE"/>
    <property type="match status" value="1"/>
</dbReference>
<comment type="similarity">
    <text evidence="1 5">Belongs to the thiolase-like superfamily. Thiolase family.</text>
</comment>
<gene>
    <name evidence="8" type="ORF">ENR23_03540</name>
</gene>
<dbReference type="EMBL" id="DSQF01000005">
    <property type="protein sequence ID" value="HGZ42496.1"/>
    <property type="molecule type" value="Genomic_DNA"/>
</dbReference>
<keyword evidence="2 5" id="KW-0808">Transferase</keyword>
<dbReference type="Pfam" id="PF00108">
    <property type="entry name" value="Thiolase_N"/>
    <property type="match status" value="1"/>
</dbReference>
<name>A0A832I0M8_UNCEI</name>
<dbReference type="InterPro" id="IPR016039">
    <property type="entry name" value="Thiolase-like"/>
</dbReference>
<dbReference type="PANTHER" id="PTHR18919:SF107">
    <property type="entry name" value="ACETYL-COA ACETYLTRANSFERASE, CYTOSOLIC"/>
    <property type="match status" value="1"/>
</dbReference>
<keyword evidence="3 5" id="KW-0012">Acyltransferase</keyword>
<accession>A0A832I0M8</accession>
<evidence type="ECO:0000256" key="1">
    <source>
        <dbReference type="ARBA" id="ARBA00010982"/>
    </source>
</evidence>
<dbReference type="AlphaFoldDB" id="A0A832I0M8"/>
<proteinExistence type="inferred from homology"/>
<protein>
    <recommendedName>
        <fullName evidence="9">Thiolase family protein</fullName>
    </recommendedName>
</protein>
<feature type="domain" description="Thiolase N-terminal" evidence="6">
    <location>
        <begin position="30"/>
        <end position="265"/>
    </location>
</feature>
<evidence type="ECO:0000256" key="5">
    <source>
        <dbReference type="RuleBase" id="RU003557"/>
    </source>
</evidence>
<feature type="domain" description="Thiolase C-terminal" evidence="7">
    <location>
        <begin position="281"/>
        <end position="395"/>
    </location>
</feature>
<evidence type="ECO:0000259" key="6">
    <source>
        <dbReference type="Pfam" id="PF00108"/>
    </source>
</evidence>
<dbReference type="PIRSF" id="PIRSF000429">
    <property type="entry name" value="Ac-CoA_Ac_transf"/>
    <property type="match status" value="1"/>
</dbReference>
<evidence type="ECO:0000256" key="3">
    <source>
        <dbReference type="ARBA" id="ARBA00023315"/>
    </source>
</evidence>
<dbReference type="InterPro" id="IPR002155">
    <property type="entry name" value="Thiolase"/>
</dbReference>
<comment type="caution">
    <text evidence="8">The sequence shown here is derived from an EMBL/GenBank/DDBJ whole genome shotgun (WGS) entry which is preliminary data.</text>
</comment>
<organism evidence="8">
    <name type="scientific">Eiseniibacteriota bacterium</name>
    <dbReference type="NCBI Taxonomy" id="2212470"/>
    <lineage>
        <taxon>Bacteria</taxon>
        <taxon>Candidatus Eiseniibacteriota</taxon>
    </lineage>
</organism>
<evidence type="ECO:0000256" key="4">
    <source>
        <dbReference type="PIRSR" id="PIRSR000429-1"/>
    </source>
</evidence>
<dbReference type="InterPro" id="IPR020616">
    <property type="entry name" value="Thiolase_N"/>
</dbReference>
<dbReference type="Pfam" id="PF02803">
    <property type="entry name" value="Thiolase_C"/>
    <property type="match status" value="1"/>
</dbReference>
<reference evidence="8" key="1">
    <citation type="journal article" date="2020" name="mSystems">
        <title>Genome- and Community-Level Interaction Insights into Carbon Utilization and Element Cycling Functions of Hydrothermarchaeota in Hydrothermal Sediment.</title>
        <authorList>
            <person name="Zhou Z."/>
            <person name="Liu Y."/>
            <person name="Xu W."/>
            <person name="Pan J."/>
            <person name="Luo Z.H."/>
            <person name="Li M."/>
        </authorList>
    </citation>
    <scope>NUCLEOTIDE SEQUENCE [LARGE SCALE GENOMIC DNA]</scope>
    <source>
        <strain evidence="8">SpSt-381</strain>
    </source>
</reference>
<dbReference type="Gene3D" id="3.40.47.10">
    <property type="match status" value="1"/>
</dbReference>
<evidence type="ECO:0008006" key="9">
    <source>
        <dbReference type="Google" id="ProtNLM"/>
    </source>
</evidence>
<evidence type="ECO:0000256" key="2">
    <source>
        <dbReference type="ARBA" id="ARBA00022679"/>
    </source>
</evidence>
<sequence>MKAQTSMYPDARIPYGTWGSSYFPAWQSSALAEVNIGQFAGEAMGRILGLRRVPAHALDYLVIGSTIPWHWKFWTAPLVASCMGHRIPGYHVEQACATGLQAVLLGGHEVQAGGREVVGVLTFDRTSDSPVGVFPERRAHQRTHAIADVWDNFGFDPATGRAMITAAGITARKYRIDRREVDEIAFVRHEQYFEAKRSGLLDRVLVPFDLLNVAGRPLGRIDEDAGVRRVTLGALRAQRELDTCVTSGTQTHASDGMAALLVATKERAKELSPRPEVDIRFVAKAEVRTQPSLMPEAPAFAVQALLGRLGLTMADVAVAKNHNPFAVNDAVFTKITGHDWRALNRTGCSLVWGHPQGPTLTRVLIEALEEAVGLGGGHVLVFGCAAGDVGIAALFTVS</sequence>